<keyword evidence="8" id="KW-1185">Reference proteome</keyword>
<dbReference type="Proteomes" id="UP001623330">
    <property type="component" value="Unassembled WGS sequence"/>
</dbReference>
<dbReference type="Gene3D" id="3.60.160.10">
    <property type="entry name" value="Mitochondrial biogenesis AIM24"/>
    <property type="match status" value="1"/>
</dbReference>
<dbReference type="InterPro" id="IPR036983">
    <property type="entry name" value="AIM24_sf"/>
</dbReference>
<evidence type="ECO:0000256" key="6">
    <source>
        <dbReference type="RuleBase" id="RU363045"/>
    </source>
</evidence>
<dbReference type="EMBL" id="JBEVYD010000010">
    <property type="protein sequence ID" value="KAL3230193.1"/>
    <property type="molecule type" value="Genomic_DNA"/>
</dbReference>
<proteinExistence type="inferred from homology"/>
<evidence type="ECO:0000256" key="2">
    <source>
        <dbReference type="ARBA" id="ARBA00009322"/>
    </source>
</evidence>
<evidence type="ECO:0000256" key="1">
    <source>
        <dbReference type="ARBA" id="ARBA00004173"/>
    </source>
</evidence>
<accession>A0ABR4NQ43</accession>
<protein>
    <recommendedName>
        <fullName evidence="3 6">Altered inheritance of mitochondria protein 24, mitochondrial</fullName>
    </recommendedName>
</protein>
<evidence type="ECO:0000256" key="4">
    <source>
        <dbReference type="ARBA" id="ARBA00022946"/>
    </source>
</evidence>
<organism evidence="7 8">
    <name type="scientific">Nakaseomyces bracarensis</name>
    <dbReference type="NCBI Taxonomy" id="273131"/>
    <lineage>
        <taxon>Eukaryota</taxon>
        <taxon>Fungi</taxon>
        <taxon>Dikarya</taxon>
        <taxon>Ascomycota</taxon>
        <taxon>Saccharomycotina</taxon>
        <taxon>Saccharomycetes</taxon>
        <taxon>Saccharomycetales</taxon>
        <taxon>Saccharomycetaceae</taxon>
        <taxon>Nakaseomyces</taxon>
    </lineage>
</organism>
<comment type="similarity">
    <text evidence="2 6">Belongs to the AIM24 family.</text>
</comment>
<keyword evidence="4" id="KW-0809">Transit peptide</keyword>
<keyword evidence="5 6" id="KW-0496">Mitochondrion</keyword>
<dbReference type="InterPro" id="IPR016031">
    <property type="entry name" value="Trp_RNA-bd_attenuator-like_dom"/>
</dbReference>
<name>A0ABR4NQ43_9SACH</name>
<dbReference type="Pfam" id="PF01987">
    <property type="entry name" value="AIM24"/>
    <property type="match status" value="1"/>
</dbReference>
<sequence>MLKKGIEVLGRNSLAMVPLEPSVPVYVRKGCLVSLRRVEQVVNVGESRAVLSHRWVNFWSNLARFRSWNVSLYHTVNVTGKNQAALVAPNVASRSLLVTVLKLLANILAKDRKGITVTSPTRTVYPLELDGTQDWDVWGRDSIIAFEGNESLSVKPAPLTKSIFGSRKNYQVITGRGNAILSGYGNVYAIDLNTAEDDVVINTQNVLAVSGTSQLDISNAISENPFLISYKDSTVLTDFTPNLESVEKQSSSAKAKDQVLGFTKGVCNWISFVYKKTVIYSNNNGQNIASPAFVRIQGPRTVIMQTSHETNRPVSVSTVDIIPRTIEHSIPEADDKQEEKATGYFSYAEVGADGKVRFRSVSDFSESING</sequence>
<dbReference type="PANTHER" id="PTHR36959">
    <property type="entry name" value="ALTERED INHERITANCE OF MITOCHONDRIA PROTEIN 24, MITOCHONDRIAL"/>
    <property type="match status" value="1"/>
</dbReference>
<comment type="subcellular location">
    <subcellularLocation>
        <location evidence="1 6">Mitochondrion</location>
    </subcellularLocation>
</comment>
<evidence type="ECO:0000256" key="3">
    <source>
        <dbReference type="ARBA" id="ARBA00013287"/>
    </source>
</evidence>
<dbReference type="PANTHER" id="PTHR36959:SF2">
    <property type="entry name" value="ALTERED INHERITANCE OF MITOCHONDRIA PROTEIN 24, MITOCHONDRIAL"/>
    <property type="match status" value="1"/>
</dbReference>
<evidence type="ECO:0000313" key="7">
    <source>
        <dbReference type="EMBL" id="KAL3230193.1"/>
    </source>
</evidence>
<reference evidence="7 8" key="1">
    <citation type="submission" date="2024-05" db="EMBL/GenBank/DDBJ databases">
        <title>Long read based assembly of the Candida bracarensis genome reveals expanded adhesin content.</title>
        <authorList>
            <person name="Marcet-Houben M."/>
            <person name="Ksiezopolska E."/>
            <person name="Gabaldon T."/>
        </authorList>
    </citation>
    <scope>NUCLEOTIDE SEQUENCE [LARGE SCALE GENOMIC DNA]</scope>
    <source>
        <strain evidence="7 8">CBM6</strain>
    </source>
</reference>
<dbReference type="InterPro" id="IPR002838">
    <property type="entry name" value="AIM24"/>
</dbReference>
<evidence type="ECO:0000313" key="8">
    <source>
        <dbReference type="Proteomes" id="UP001623330"/>
    </source>
</evidence>
<comment type="caution">
    <text evidence="7">The sequence shown here is derived from an EMBL/GenBank/DDBJ whole genome shotgun (WGS) entry which is preliminary data.</text>
</comment>
<evidence type="ECO:0000256" key="5">
    <source>
        <dbReference type="ARBA" id="ARBA00023128"/>
    </source>
</evidence>
<gene>
    <name evidence="7" type="ORF">RNJ44_01556</name>
</gene>
<dbReference type="SUPFAM" id="SSF51219">
    <property type="entry name" value="TRAP-like"/>
    <property type="match status" value="1"/>
</dbReference>